<evidence type="ECO:0000256" key="7">
    <source>
        <dbReference type="ARBA" id="ARBA00023306"/>
    </source>
</evidence>
<gene>
    <name evidence="10" type="ORF">BDK89_1807</name>
</gene>
<dbReference type="NCBIfam" id="TIGR03544">
    <property type="entry name" value="DivI1A_domain"/>
    <property type="match status" value="1"/>
</dbReference>
<evidence type="ECO:0000256" key="4">
    <source>
        <dbReference type="ARBA" id="ARBA00022490"/>
    </source>
</evidence>
<feature type="region of interest" description="Disordered" evidence="9">
    <location>
        <begin position="221"/>
        <end position="304"/>
    </location>
</feature>
<keyword evidence="5" id="KW-0132">Cell division</keyword>
<dbReference type="Gene3D" id="6.10.250.660">
    <property type="match status" value="1"/>
</dbReference>
<dbReference type="PANTHER" id="PTHR35794">
    <property type="entry name" value="CELL DIVISION PROTEIN DIVIVA"/>
    <property type="match status" value="1"/>
</dbReference>
<dbReference type="InterPro" id="IPR019933">
    <property type="entry name" value="DivIVA_domain"/>
</dbReference>
<feature type="region of interest" description="Disordered" evidence="9">
    <location>
        <begin position="58"/>
        <end position="88"/>
    </location>
</feature>
<evidence type="ECO:0000256" key="3">
    <source>
        <dbReference type="ARBA" id="ARBA00018787"/>
    </source>
</evidence>
<keyword evidence="7" id="KW-0131">Cell cycle</keyword>
<evidence type="ECO:0000313" key="11">
    <source>
        <dbReference type="Proteomes" id="UP000294558"/>
    </source>
</evidence>
<comment type="similarity">
    <text evidence="2">Belongs to the DivIVA family.</text>
</comment>
<comment type="caution">
    <text evidence="10">The sequence shown here is derived from an EMBL/GenBank/DDBJ whole genome shotgun (WGS) entry which is preliminary data.</text>
</comment>
<dbReference type="RefSeq" id="WP_133868618.1">
    <property type="nucleotide sequence ID" value="NZ_SOAU01000001.1"/>
</dbReference>
<dbReference type="PANTHER" id="PTHR35794:SF2">
    <property type="entry name" value="CELL DIVISION PROTEIN DIVIVA"/>
    <property type="match status" value="1"/>
</dbReference>
<dbReference type="AlphaFoldDB" id="A0A4R7I177"/>
<evidence type="ECO:0000256" key="5">
    <source>
        <dbReference type="ARBA" id="ARBA00022618"/>
    </source>
</evidence>
<accession>A0A4R7I177</accession>
<name>A0A4R7I177_9ACTN</name>
<proteinExistence type="inferred from homology"/>
<feature type="compositionally biased region" description="Low complexity" evidence="9">
    <location>
        <begin position="58"/>
        <end position="80"/>
    </location>
</feature>
<keyword evidence="6" id="KW-0175">Coiled coil</keyword>
<dbReference type="GO" id="GO:0005737">
    <property type="term" value="C:cytoplasm"/>
    <property type="evidence" value="ECO:0007669"/>
    <property type="project" value="UniProtKB-SubCell"/>
</dbReference>
<protein>
    <recommendedName>
        <fullName evidence="3">Cell wall synthesis protein Wag31</fullName>
    </recommendedName>
    <alternativeName>
        <fullName evidence="8">Antigen 84</fullName>
    </alternativeName>
</protein>
<organism evidence="10 11">
    <name type="scientific">Ilumatobacter fluminis</name>
    <dbReference type="NCBI Taxonomy" id="467091"/>
    <lineage>
        <taxon>Bacteria</taxon>
        <taxon>Bacillati</taxon>
        <taxon>Actinomycetota</taxon>
        <taxon>Acidimicrobiia</taxon>
        <taxon>Acidimicrobiales</taxon>
        <taxon>Ilumatobacteraceae</taxon>
        <taxon>Ilumatobacter</taxon>
    </lineage>
</organism>
<evidence type="ECO:0000313" key="10">
    <source>
        <dbReference type="EMBL" id="TDT16223.1"/>
    </source>
</evidence>
<dbReference type="Proteomes" id="UP000294558">
    <property type="component" value="Unassembled WGS sequence"/>
</dbReference>
<comment type="subcellular location">
    <subcellularLocation>
        <location evidence="1">Cytoplasm</location>
    </subcellularLocation>
</comment>
<reference evidence="10 11" key="1">
    <citation type="submission" date="2019-03" db="EMBL/GenBank/DDBJ databases">
        <title>Sequencing the genomes of 1000 actinobacteria strains.</title>
        <authorList>
            <person name="Klenk H.-P."/>
        </authorList>
    </citation>
    <scope>NUCLEOTIDE SEQUENCE [LARGE SCALE GENOMIC DNA]</scope>
    <source>
        <strain evidence="10 11">DSM 18936</strain>
    </source>
</reference>
<keyword evidence="11" id="KW-1185">Reference proteome</keyword>
<evidence type="ECO:0000256" key="8">
    <source>
        <dbReference type="ARBA" id="ARBA00031737"/>
    </source>
</evidence>
<evidence type="ECO:0000256" key="2">
    <source>
        <dbReference type="ARBA" id="ARBA00009008"/>
    </source>
</evidence>
<evidence type="ECO:0000256" key="9">
    <source>
        <dbReference type="SAM" id="MobiDB-lite"/>
    </source>
</evidence>
<evidence type="ECO:0000256" key="6">
    <source>
        <dbReference type="ARBA" id="ARBA00023054"/>
    </source>
</evidence>
<dbReference type="InterPro" id="IPR007793">
    <property type="entry name" value="DivIVA_fam"/>
</dbReference>
<evidence type="ECO:0000256" key="1">
    <source>
        <dbReference type="ARBA" id="ARBA00004496"/>
    </source>
</evidence>
<dbReference type="EMBL" id="SOAU01000001">
    <property type="protein sequence ID" value="TDT16223.1"/>
    <property type="molecule type" value="Genomic_DNA"/>
</dbReference>
<sequence length="304" mass="32137">MSMELTPSQISGATFRTVRKGYDPAEVDALLNDAAAALEQAQQQATAMEARARAAVARLQEQQQAASPAADPAPVAAAPEPDAPRTPVQMGADEAETISRTLLLAQRTADTTIAEAETEADRIRTAARTEADATLDSTREMSSQLMEEARTEARKASEAERVAAANEVESLKARREFLLGDVDQLEGFLIDQRERLRGAARQIEALCDRVPSGLGQVAPPIVSASNDEPGDETGELFLPPEARMPFAGPDELADALGDTELADTSASNGDVDTGELDVTQAIESVDAPDLPVRGQSDGETPSSN</sequence>
<dbReference type="GO" id="GO:0051301">
    <property type="term" value="P:cell division"/>
    <property type="evidence" value="ECO:0007669"/>
    <property type="project" value="UniProtKB-KW"/>
</dbReference>
<keyword evidence="4" id="KW-0963">Cytoplasm</keyword>